<proteinExistence type="predicted"/>
<accession>A0A4Z1G902</accession>
<name>A0A4Z1G902_9HELO</name>
<comment type="caution">
    <text evidence="1">The sequence shown here is derived from an EMBL/GenBank/DDBJ whole genome shotgun (WGS) entry which is preliminary data.</text>
</comment>
<organism evidence="1 2">
    <name type="scientific">Botrytis hyacinthi</name>
    <dbReference type="NCBI Taxonomy" id="278943"/>
    <lineage>
        <taxon>Eukaryota</taxon>
        <taxon>Fungi</taxon>
        <taxon>Dikarya</taxon>
        <taxon>Ascomycota</taxon>
        <taxon>Pezizomycotina</taxon>
        <taxon>Leotiomycetes</taxon>
        <taxon>Helotiales</taxon>
        <taxon>Sclerotiniaceae</taxon>
        <taxon>Botrytis</taxon>
    </lineage>
</organism>
<dbReference type="Proteomes" id="UP000297814">
    <property type="component" value="Unassembled WGS sequence"/>
</dbReference>
<dbReference type="AlphaFoldDB" id="A0A4Z1G902"/>
<protein>
    <submittedName>
        <fullName evidence="1">Uncharacterized protein</fullName>
    </submittedName>
</protein>
<sequence>MSMNKNAIFRSSSFAIELNNIAVFSNSFQSFFFHDILLKSSVKMFPFPSEEGASKMPSLCSDGAEPKSGPVCADPEVEQVNLNLDYPGRQLGRKVAKLIKDNKLDVEDIQNGVHEIQEREKVAQEVLLQAVDDLRTYKTQRIMIEILEKNFVVREWFWKHLGLEMIHGNQLELTKVIDIIKKLPLSSVRRITRVLIIDNGFIEECLKKKLLVEQKDGTFATRKLEPDAI</sequence>
<evidence type="ECO:0000313" key="2">
    <source>
        <dbReference type="Proteomes" id="UP000297814"/>
    </source>
</evidence>
<reference evidence="1 2" key="1">
    <citation type="submission" date="2017-12" db="EMBL/GenBank/DDBJ databases">
        <title>Comparative genomics of Botrytis spp.</title>
        <authorList>
            <person name="Valero-Jimenez C.A."/>
            <person name="Tapia P."/>
            <person name="Veloso J."/>
            <person name="Silva-Moreno E."/>
            <person name="Staats M."/>
            <person name="Valdes J.H."/>
            <person name="Van Kan J.A.L."/>
        </authorList>
    </citation>
    <scope>NUCLEOTIDE SEQUENCE [LARGE SCALE GENOMIC DNA]</scope>
    <source>
        <strain evidence="1 2">Bh0001</strain>
    </source>
</reference>
<keyword evidence="2" id="KW-1185">Reference proteome</keyword>
<dbReference type="EMBL" id="PQXK01000244">
    <property type="protein sequence ID" value="TGO33464.1"/>
    <property type="molecule type" value="Genomic_DNA"/>
</dbReference>
<gene>
    <name evidence="1" type="ORF">BHYA_0244g00010</name>
</gene>
<evidence type="ECO:0000313" key="1">
    <source>
        <dbReference type="EMBL" id="TGO33464.1"/>
    </source>
</evidence>